<name>A0A9X1WUR2_9GAMM</name>
<dbReference type="AlphaFoldDB" id="A0A9X1WUR2"/>
<evidence type="ECO:0000313" key="1">
    <source>
        <dbReference type="EMBL" id="MCJ8145335.1"/>
    </source>
</evidence>
<dbReference type="EMBL" id="JAKUML010000001">
    <property type="protein sequence ID" value="MCJ8145335.1"/>
    <property type="molecule type" value="Genomic_DNA"/>
</dbReference>
<comment type="caution">
    <text evidence="1">The sequence shown here is derived from an EMBL/GenBank/DDBJ whole genome shotgun (WGS) entry which is preliminary data.</text>
</comment>
<organism evidence="1 2">
    <name type="scientific">Acinetobacter sedimenti</name>
    <dbReference type="NCBI Taxonomy" id="2919922"/>
    <lineage>
        <taxon>Bacteria</taxon>
        <taxon>Pseudomonadati</taxon>
        <taxon>Pseudomonadota</taxon>
        <taxon>Gammaproteobacteria</taxon>
        <taxon>Moraxellales</taxon>
        <taxon>Moraxellaceae</taxon>
        <taxon>Acinetobacter</taxon>
    </lineage>
</organism>
<dbReference type="Proteomes" id="UP001139701">
    <property type="component" value="Unassembled WGS sequence"/>
</dbReference>
<reference evidence="1" key="1">
    <citation type="submission" date="2022-02" db="EMBL/GenBank/DDBJ databases">
        <title>Acinetobacter A3.8 sp. nov., isolated from Sediment (Zhairuo Island).</title>
        <authorList>
            <person name="Zheng K."/>
        </authorList>
    </citation>
    <scope>NUCLEOTIDE SEQUENCE</scope>
    <source>
        <strain evidence="1">A3.8</strain>
    </source>
</reference>
<evidence type="ECO:0000313" key="2">
    <source>
        <dbReference type="Proteomes" id="UP001139701"/>
    </source>
</evidence>
<protein>
    <submittedName>
        <fullName evidence="1">Uncharacterized protein</fullName>
    </submittedName>
</protein>
<sequence length="194" mass="23364">MTDKQKIYKDWMKFLDPEEVKFQLISASLYLTAYDLLIDCIIQKIKSFYTNGFDESGWILDTEYETQVRELYRKDIIIASLIWLEKNGVISKDDIQNVKYFKIHRNELAHELSKMISDSGKRTKTEYIGQIRDLYFKIQKWWFVEFEMTINPELSNVDPNELDYEEVLSFIMMPMNYMVDITNEELREKEDRSN</sequence>
<gene>
    <name evidence="1" type="ORF">MKI79_00105</name>
</gene>
<proteinExistence type="predicted"/>
<dbReference type="RefSeq" id="WP_241569843.1">
    <property type="nucleotide sequence ID" value="NZ_JAKUML010000001.1"/>
</dbReference>
<accession>A0A9X1WUR2</accession>
<keyword evidence="2" id="KW-1185">Reference proteome</keyword>